<dbReference type="AlphaFoldDB" id="A0A4S8MET8"/>
<feature type="DNA-binding region" description="HMG box" evidence="2">
    <location>
        <begin position="68"/>
        <end position="136"/>
    </location>
</feature>
<dbReference type="PANTHER" id="PTHR48112">
    <property type="entry name" value="HIGH MOBILITY GROUP PROTEIN DSP1"/>
    <property type="match status" value="1"/>
</dbReference>
<keyword evidence="2" id="KW-0539">Nucleus</keyword>
<dbReference type="PROSITE" id="PS50118">
    <property type="entry name" value="HMG_BOX_2"/>
    <property type="match status" value="1"/>
</dbReference>
<dbReference type="OrthoDB" id="1919336at2759"/>
<proteinExistence type="predicted"/>
<dbReference type="Gene3D" id="1.10.30.10">
    <property type="entry name" value="High mobility group box domain"/>
    <property type="match status" value="1"/>
</dbReference>
<organism evidence="5 6">
    <name type="scientific">Dendrothele bispora (strain CBS 962.96)</name>
    <dbReference type="NCBI Taxonomy" id="1314807"/>
    <lineage>
        <taxon>Eukaryota</taxon>
        <taxon>Fungi</taxon>
        <taxon>Dikarya</taxon>
        <taxon>Basidiomycota</taxon>
        <taxon>Agaricomycotina</taxon>
        <taxon>Agaricomycetes</taxon>
        <taxon>Agaricomycetidae</taxon>
        <taxon>Agaricales</taxon>
        <taxon>Agaricales incertae sedis</taxon>
        <taxon>Dendrothele</taxon>
    </lineage>
</organism>
<dbReference type="GO" id="GO:0005634">
    <property type="term" value="C:nucleus"/>
    <property type="evidence" value="ECO:0007669"/>
    <property type="project" value="UniProtKB-UniRule"/>
</dbReference>
<dbReference type="SUPFAM" id="SSF47095">
    <property type="entry name" value="HMG-box"/>
    <property type="match status" value="1"/>
</dbReference>
<evidence type="ECO:0000256" key="2">
    <source>
        <dbReference type="PROSITE-ProRule" id="PRU00267"/>
    </source>
</evidence>
<dbReference type="PANTHER" id="PTHR48112:SF22">
    <property type="entry name" value="MITOCHONDRIAL TRANSCRIPTION FACTOR A, ISOFORM B"/>
    <property type="match status" value="1"/>
</dbReference>
<dbReference type="GO" id="GO:0003677">
    <property type="term" value="F:DNA binding"/>
    <property type="evidence" value="ECO:0007669"/>
    <property type="project" value="UniProtKB-UniRule"/>
</dbReference>
<accession>A0A4S8MET8</accession>
<dbReference type="InterPro" id="IPR009071">
    <property type="entry name" value="HMG_box_dom"/>
</dbReference>
<feature type="region of interest" description="Disordered" evidence="3">
    <location>
        <begin position="25"/>
        <end position="75"/>
    </location>
</feature>
<dbReference type="InterPro" id="IPR050342">
    <property type="entry name" value="HMGB"/>
</dbReference>
<evidence type="ECO:0000256" key="1">
    <source>
        <dbReference type="ARBA" id="ARBA00023125"/>
    </source>
</evidence>
<feature type="domain" description="HMG box" evidence="4">
    <location>
        <begin position="68"/>
        <end position="136"/>
    </location>
</feature>
<reference evidence="5 6" key="1">
    <citation type="journal article" date="2019" name="Nat. Ecol. Evol.">
        <title>Megaphylogeny resolves global patterns of mushroom evolution.</title>
        <authorList>
            <person name="Varga T."/>
            <person name="Krizsan K."/>
            <person name="Foldi C."/>
            <person name="Dima B."/>
            <person name="Sanchez-Garcia M."/>
            <person name="Sanchez-Ramirez S."/>
            <person name="Szollosi G.J."/>
            <person name="Szarkandi J.G."/>
            <person name="Papp V."/>
            <person name="Albert L."/>
            <person name="Andreopoulos W."/>
            <person name="Angelini C."/>
            <person name="Antonin V."/>
            <person name="Barry K.W."/>
            <person name="Bougher N.L."/>
            <person name="Buchanan P."/>
            <person name="Buyck B."/>
            <person name="Bense V."/>
            <person name="Catcheside P."/>
            <person name="Chovatia M."/>
            <person name="Cooper J."/>
            <person name="Damon W."/>
            <person name="Desjardin D."/>
            <person name="Finy P."/>
            <person name="Geml J."/>
            <person name="Haridas S."/>
            <person name="Hughes K."/>
            <person name="Justo A."/>
            <person name="Karasinski D."/>
            <person name="Kautmanova I."/>
            <person name="Kiss B."/>
            <person name="Kocsube S."/>
            <person name="Kotiranta H."/>
            <person name="LaButti K.M."/>
            <person name="Lechner B.E."/>
            <person name="Liimatainen K."/>
            <person name="Lipzen A."/>
            <person name="Lukacs Z."/>
            <person name="Mihaltcheva S."/>
            <person name="Morgado L.N."/>
            <person name="Niskanen T."/>
            <person name="Noordeloos M.E."/>
            <person name="Ohm R.A."/>
            <person name="Ortiz-Santana B."/>
            <person name="Ovrebo C."/>
            <person name="Racz N."/>
            <person name="Riley R."/>
            <person name="Savchenko A."/>
            <person name="Shiryaev A."/>
            <person name="Soop K."/>
            <person name="Spirin V."/>
            <person name="Szebenyi C."/>
            <person name="Tomsovsky M."/>
            <person name="Tulloss R.E."/>
            <person name="Uehling J."/>
            <person name="Grigoriev I.V."/>
            <person name="Vagvolgyi C."/>
            <person name="Papp T."/>
            <person name="Martin F.M."/>
            <person name="Miettinen O."/>
            <person name="Hibbett D.S."/>
            <person name="Nagy L.G."/>
        </authorList>
    </citation>
    <scope>NUCLEOTIDE SEQUENCE [LARGE SCALE GENOMIC DNA]</scope>
    <source>
        <strain evidence="5 6">CBS 962.96</strain>
    </source>
</reference>
<keyword evidence="6" id="KW-1185">Reference proteome</keyword>
<dbReference type="Proteomes" id="UP000297245">
    <property type="component" value="Unassembled WGS sequence"/>
</dbReference>
<dbReference type="EMBL" id="ML179102">
    <property type="protein sequence ID" value="THV00584.1"/>
    <property type="molecule type" value="Genomic_DNA"/>
</dbReference>
<evidence type="ECO:0000313" key="6">
    <source>
        <dbReference type="Proteomes" id="UP000297245"/>
    </source>
</evidence>
<dbReference type="PRINTS" id="PR00886">
    <property type="entry name" value="HIGHMOBLTY12"/>
</dbReference>
<gene>
    <name evidence="5" type="ORF">K435DRAFT_444076</name>
</gene>
<dbReference type="InterPro" id="IPR036910">
    <property type="entry name" value="HMG_box_dom_sf"/>
</dbReference>
<keyword evidence="1 2" id="KW-0238">DNA-binding</keyword>
<sequence length="179" mass="19915">MKTCAKLAEAYAYAIKKASGSELLLNGVSDDSDVPPNKSKKPKSTVDDEPVESGKRKREKKPKDPNAPKRPASSYILYQNEVRPQLKEKYPDLNIGDLRKLMSEEWAAMSNEDKERYNKLASDAKKNYSEAKRAYDARSPDEVAAANAAAASAAAVSFSHWVSIVSDIIMFPIHLFYID</sequence>
<evidence type="ECO:0000259" key="4">
    <source>
        <dbReference type="PROSITE" id="PS50118"/>
    </source>
</evidence>
<dbReference type="SMART" id="SM00398">
    <property type="entry name" value="HMG"/>
    <property type="match status" value="1"/>
</dbReference>
<dbReference type="Pfam" id="PF00505">
    <property type="entry name" value="HMG_box"/>
    <property type="match status" value="1"/>
</dbReference>
<name>A0A4S8MET8_DENBC</name>
<evidence type="ECO:0000313" key="5">
    <source>
        <dbReference type="EMBL" id="THV00584.1"/>
    </source>
</evidence>
<protein>
    <submittedName>
        <fullName evidence="5">HMG-box</fullName>
    </submittedName>
</protein>
<evidence type="ECO:0000256" key="3">
    <source>
        <dbReference type="SAM" id="MobiDB-lite"/>
    </source>
</evidence>